<dbReference type="InterPro" id="IPR029044">
    <property type="entry name" value="Nucleotide-diphossugar_trans"/>
</dbReference>
<dbReference type="PATRIC" id="fig|1088869.3.peg.1053"/>
<keyword evidence="3" id="KW-0808">Transferase</keyword>
<sequence>MLYGTALTSFGAWLYLALFHGRFWQKGPILPATPSPVSAPDVAIVVPARDEAESIQPCLTSLLEQDYDGRLSVILVDDNSSDGTGDLARALPDPHGRLTVLTGKARPPEWSGKLWAVHQGEQEALTRIGPQGYVLLTDADIMHSPRHLSSLVSKAQDENLDLVSEMVALNCDSAAERLLVPAFVYFFAMLYPFSKIADSHSRVAGAAGGTILLRRQALERIGGIRALRGALIDDCTLAAHIKRSGGRLYLGHSELAWSVRPYRNARDVWDMISRTAYVQLRYSPFLLLCTLLGMMLIWLLPIGLALFGKGRTRQVSLLTYAISCLTFVPTLRRFRLPLWRALPLPVVAAFYMAATAGSALDHHRGIGVRWKNRSYTEETT</sequence>
<dbReference type="RefSeq" id="WP_008851202.1">
    <property type="nucleotide sequence ID" value="NZ_AGQV01000002.1"/>
</dbReference>
<gene>
    <name evidence="3" type="ORF">GMO_10530</name>
</gene>
<feature type="transmembrane region" description="Helical" evidence="1">
    <location>
        <begin position="285"/>
        <end position="308"/>
    </location>
</feature>
<dbReference type="OrthoDB" id="9806525at2"/>
<dbReference type="Gene3D" id="3.90.550.10">
    <property type="entry name" value="Spore Coat Polysaccharide Biosynthesis Protein SpsA, Chain A"/>
    <property type="match status" value="1"/>
</dbReference>
<accession>G6XHQ9</accession>
<proteinExistence type="predicted"/>
<comment type="caution">
    <text evidence="3">The sequence shown here is derived from an EMBL/GenBank/DDBJ whole genome shotgun (WGS) entry which is preliminary data.</text>
</comment>
<dbReference type="EMBL" id="AGQV01000002">
    <property type="protein sequence ID" value="EHH68283.1"/>
    <property type="molecule type" value="Genomic_DNA"/>
</dbReference>
<dbReference type="eggNOG" id="COG1215">
    <property type="taxonomic scope" value="Bacteria"/>
</dbReference>
<feature type="transmembrane region" description="Helical" evidence="1">
    <location>
        <begin position="338"/>
        <end position="360"/>
    </location>
</feature>
<dbReference type="PANTHER" id="PTHR43646">
    <property type="entry name" value="GLYCOSYLTRANSFERASE"/>
    <property type="match status" value="1"/>
</dbReference>
<dbReference type="AlphaFoldDB" id="G6XHQ9"/>
<dbReference type="SUPFAM" id="SSF53448">
    <property type="entry name" value="Nucleotide-diphospho-sugar transferases"/>
    <property type="match status" value="1"/>
</dbReference>
<evidence type="ECO:0000259" key="2">
    <source>
        <dbReference type="Pfam" id="PF00535"/>
    </source>
</evidence>
<dbReference type="Pfam" id="PF00535">
    <property type="entry name" value="Glycos_transf_2"/>
    <property type="match status" value="1"/>
</dbReference>
<dbReference type="NCBIfam" id="TIGR03469">
    <property type="entry name" value="HpnB"/>
    <property type="match status" value="1"/>
</dbReference>
<evidence type="ECO:0000313" key="3">
    <source>
        <dbReference type="EMBL" id="EHH68283.1"/>
    </source>
</evidence>
<feature type="transmembrane region" description="Helical" evidence="1">
    <location>
        <begin position="315"/>
        <end position="332"/>
    </location>
</feature>
<dbReference type="PANTHER" id="PTHR43646:SF3">
    <property type="entry name" value="SLR1566 PROTEIN"/>
    <property type="match status" value="1"/>
</dbReference>
<keyword evidence="1" id="KW-1133">Transmembrane helix</keyword>
<dbReference type="InterPro" id="IPR001173">
    <property type="entry name" value="Glyco_trans_2-like"/>
</dbReference>
<keyword evidence="1" id="KW-0472">Membrane</keyword>
<evidence type="ECO:0000313" key="4">
    <source>
        <dbReference type="Proteomes" id="UP000004949"/>
    </source>
</evidence>
<protein>
    <submittedName>
        <fullName evidence="3">Putative glycosyl transferase</fullName>
    </submittedName>
</protein>
<name>G6XHQ9_9PROT</name>
<evidence type="ECO:0000256" key="1">
    <source>
        <dbReference type="SAM" id="Phobius"/>
    </source>
</evidence>
<feature type="domain" description="Glycosyltransferase 2-like" evidence="2">
    <location>
        <begin position="44"/>
        <end position="221"/>
    </location>
</feature>
<dbReference type="Proteomes" id="UP000004949">
    <property type="component" value="Unassembled WGS sequence"/>
</dbReference>
<keyword evidence="1" id="KW-0812">Transmembrane</keyword>
<keyword evidence="4" id="KW-1185">Reference proteome</keyword>
<dbReference type="InterPro" id="IPR017832">
    <property type="entry name" value="Glyco_trans_2_hopen-assoc_HpnB"/>
</dbReference>
<organism evidence="3 4">
    <name type="scientific">Gluconobacter morbifer G707</name>
    <dbReference type="NCBI Taxonomy" id="1088869"/>
    <lineage>
        <taxon>Bacteria</taxon>
        <taxon>Pseudomonadati</taxon>
        <taxon>Pseudomonadota</taxon>
        <taxon>Alphaproteobacteria</taxon>
        <taxon>Acetobacterales</taxon>
        <taxon>Acetobacteraceae</taxon>
        <taxon>Gluconobacter</taxon>
    </lineage>
</organism>
<dbReference type="GO" id="GO:0016740">
    <property type="term" value="F:transferase activity"/>
    <property type="evidence" value="ECO:0007669"/>
    <property type="project" value="UniProtKB-KW"/>
</dbReference>
<dbReference type="STRING" id="1088869.GMO_10530"/>
<reference evidence="3 4" key="1">
    <citation type="submission" date="2011-10" db="EMBL/GenBank/DDBJ databases">
        <title>Genome sequence of Gluconobacter morbifer G707, isolated from Drosophila gut.</title>
        <authorList>
            <person name="Lee W.-J."/>
            <person name="Kim E.-K."/>
        </authorList>
    </citation>
    <scope>NUCLEOTIDE SEQUENCE [LARGE SCALE GENOMIC DNA]</scope>
    <source>
        <strain evidence="3 4">G707</strain>
    </source>
</reference>